<sequence>MPPSIALRMNHALPVEHRERLVRLGREVSFAPGTRLFEEGGHAGRFWIIRNGTAALDMYVPGRRPPVIETLGVGDLTGLSWLYEPFVWQLGAEALTPLSAHEFDAVAVRLMCLEDPEFGRAVEHWVGRVLAHRLNAARTRLVDLYGIHEAKEVR</sequence>
<name>A0A117RS43_9ACTN</name>
<dbReference type="CDD" id="cd00038">
    <property type="entry name" value="CAP_ED"/>
    <property type="match status" value="1"/>
</dbReference>
<accession>A0A117RS43</accession>
<organism evidence="2 3">
    <name type="scientific">Streptomyces caeruleatus</name>
    <dbReference type="NCBI Taxonomy" id="661399"/>
    <lineage>
        <taxon>Bacteria</taxon>
        <taxon>Bacillati</taxon>
        <taxon>Actinomycetota</taxon>
        <taxon>Actinomycetes</taxon>
        <taxon>Kitasatosporales</taxon>
        <taxon>Streptomycetaceae</taxon>
        <taxon>Streptomyces</taxon>
    </lineage>
</organism>
<gene>
    <name evidence="2" type="ORF">AQJ67_01860</name>
</gene>
<dbReference type="InterPro" id="IPR000595">
    <property type="entry name" value="cNMP-bd_dom"/>
</dbReference>
<protein>
    <submittedName>
        <fullName evidence="2">Regulator</fullName>
    </submittedName>
</protein>
<dbReference type="Proteomes" id="UP000053429">
    <property type="component" value="Unassembled WGS sequence"/>
</dbReference>
<keyword evidence="3" id="KW-1185">Reference proteome</keyword>
<evidence type="ECO:0000313" key="2">
    <source>
        <dbReference type="EMBL" id="KUO06231.1"/>
    </source>
</evidence>
<dbReference type="AlphaFoldDB" id="A0A117RS43"/>
<feature type="domain" description="Cyclic nucleotide-binding" evidence="1">
    <location>
        <begin position="9"/>
        <end position="78"/>
    </location>
</feature>
<dbReference type="PROSITE" id="PS50042">
    <property type="entry name" value="CNMP_BINDING_3"/>
    <property type="match status" value="1"/>
</dbReference>
<dbReference type="STRING" id="661399.AQJ67_01860"/>
<dbReference type="InterPro" id="IPR014710">
    <property type="entry name" value="RmlC-like_jellyroll"/>
</dbReference>
<dbReference type="EMBL" id="LMWY01000002">
    <property type="protein sequence ID" value="KUO06231.1"/>
    <property type="molecule type" value="Genomic_DNA"/>
</dbReference>
<comment type="caution">
    <text evidence="2">The sequence shown here is derived from an EMBL/GenBank/DDBJ whole genome shotgun (WGS) entry which is preliminary data.</text>
</comment>
<proteinExistence type="predicted"/>
<dbReference type="OrthoDB" id="290916at2"/>
<reference evidence="2 3" key="1">
    <citation type="submission" date="2015-10" db="EMBL/GenBank/DDBJ databases">
        <title>Draft genome sequence of Streptomyces caeruleatus NRRL B-24802, type strain for the species Streptomyces caeruleatus.</title>
        <authorList>
            <person name="Ruckert C."/>
            <person name="Winkler A."/>
            <person name="Kalinowski J."/>
            <person name="Kampfer P."/>
            <person name="Glaeser S."/>
        </authorList>
    </citation>
    <scope>NUCLEOTIDE SEQUENCE [LARGE SCALE GENOMIC DNA]</scope>
    <source>
        <strain evidence="2 3">NRRL B-24802</strain>
    </source>
</reference>
<dbReference type="SUPFAM" id="SSF51206">
    <property type="entry name" value="cAMP-binding domain-like"/>
    <property type="match status" value="1"/>
</dbReference>
<evidence type="ECO:0000259" key="1">
    <source>
        <dbReference type="PROSITE" id="PS50042"/>
    </source>
</evidence>
<dbReference type="Pfam" id="PF00027">
    <property type="entry name" value="cNMP_binding"/>
    <property type="match status" value="1"/>
</dbReference>
<dbReference type="InterPro" id="IPR018490">
    <property type="entry name" value="cNMP-bd_dom_sf"/>
</dbReference>
<dbReference type="RefSeq" id="WP_062716176.1">
    <property type="nucleotide sequence ID" value="NZ_KQ948924.1"/>
</dbReference>
<evidence type="ECO:0000313" key="3">
    <source>
        <dbReference type="Proteomes" id="UP000053429"/>
    </source>
</evidence>
<dbReference type="Gene3D" id="2.60.120.10">
    <property type="entry name" value="Jelly Rolls"/>
    <property type="match status" value="1"/>
</dbReference>